<evidence type="ECO:0000313" key="2">
    <source>
        <dbReference type="EMBL" id="MFC6180142.1"/>
    </source>
</evidence>
<keyword evidence="1" id="KW-1133">Transmembrane helix</keyword>
<feature type="transmembrane region" description="Helical" evidence="1">
    <location>
        <begin position="9"/>
        <end position="32"/>
    </location>
</feature>
<feature type="transmembrane region" description="Helical" evidence="1">
    <location>
        <begin position="68"/>
        <end position="86"/>
    </location>
</feature>
<reference evidence="3" key="1">
    <citation type="journal article" date="2019" name="Int. J. Syst. Evol. Microbiol.">
        <title>The Global Catalogue of Microorganisms (GCM) 10K type strain sequencing project: providing services to taxonomists for standard genome sequencing and annotation.</title>
        <authorList>
            <consortium name="The Broad Institute Genomics Platform"/>
            <consortium name="The Broad Institute Genome Sequencing Center for Infectious Disease"/>
            <person name="Wu L."/>
            <person name="Ma J."/>
        </authorList>
    </citation>
    <scope>NUCLEOTIDE SEQUENCE [LARGE SCALE GENOMIC DNA]</scope>
    <source>
        <strain evidence="3">CCM 8933</strain>
    </source>
</reference>
<organism evidence="2 3">
    <name type="scientific">Lactiplantibacillus daowaiensis</name>
    <dbReference type="NCBI Taxonomy" id="2559918"/>
    <lineage>
        <taxon>Bacteria</taxon>
        <taxon>Bacillati</taxon>
        <taxon>Bacillota</taxon>
        <taxon>Bacilli</taxon>
        <taxon>Lactobacillales</taxon>
        <taxon>Lactobacillaceae</taxon>
        <taxon>Lactiplantibacillus</taxon>
    </lineage>
</organism>
<keyword evidence="1" id="KW-0472">Membrane</keyword>
<dbReference type="RefSeq" id="WP_137628825.1">
    <property type="nucleotide sequence ID" value="NZ_BJDJ01000013.1"/>
</dbReference>
<comment type="caution">
    <text evidence="2">The sequence shown here is derived from an EMBL/GenBank/DDBJ whole genome shotgun (WGS) entry which is preliminary data.</text>
</comment>
<keyword evidence="1" id="KW-0812">Transmembrane</keyword>
<feature type="transmembrane region" description="Helical" evidence="1">
    <location>
        <begin position="38"/>
        <end position="56"/>
    </location>
</feature>
<sequence length="87" mass="9720">MKPLNQHAILIRLLLITSCWLIIQLLLLPYTVHQNDLVLTYSSVALLGLILAVTGYDTYRVSRHTKAASFILVDLLTLVAAAMLLFI</sequence>
<dbReference type="Proteomes" id="UP001596282">
    <property type="component" value="Unassembled WGS sequence"/>
</dbReference>
<evidence type="ECO:0000313" key="3">
    <source>
        <dbReference type="Proteomes" id="UP001596282"/>
    </source>
</evidence>
<name>A0ABW1RXC9_9LACO</name>
<evidence type="ECO:0000256" key="1">
    <source>
        <dbReference type="SAM" id="Phobius"/>
    </source>
</evidence>
<dbReference type="EMBL" id="JBHSSC010000007">
    <property type="protein sequence ID" value="MFC6180142.1"/>
    <property type="molecule type" value="Genomic_DNA"/>
</dbReference>
<evidence type="ECO:0008006" key="4">
    <source>
        <dbReference type="Google" id="ProtNLM"/>
    </source>
</evidence>
<keyword evidence="3" id="KW-1185">Reference proteome</keyword>
<gene>
    <name evidence="2" type="ORF">ACFP5Y_02745</name>
</gene>
<protein>
    <recommendedName>
        <fullName evidence="4">Integral membrane protein</fullName>
    </recommendedName>
</protein>
<accession>A0ABW1RXC9</accession>
<proteinExistence type="predicted"/>